<comment type="function">
    <text evidence="7">E1-like activating enzyme involved in the 2 ubiquitin-like systems required for autophagy.</text>
</comment>
<dbReference type="GO" id="GO:0000422">
    <property type="term" value="P:autophagy of mitochondrion"/>
    <property type="evidence" value="ECO:0007669"/>
    <property type="project" value="TreeGrafter"/>
</dbReference>
<dbReference type="Pfam" id="PF00899">
    <property type="entry name" value="ThiF"/>
    <property type="match status" value="1"/>
</dbReference>
<dbReference type="Gene3D" id="3.40.140.70">
    <property type="entry name" value="Ubiquitin-like modifier-activating enzyme ATG7 N-terminal domain"/>
    <property type="match status" value="1"/>
</dbReference>
<evidence type="ECO:0000259" key="9">
    <source>
        <dbReference type="Pfam" id="PF16420"/>
    </source>
</evidence>
<dbReference type="GO" id="GO:0015031">
    <property type="term" value="P:protein transport"/>
    <property type="evidence" value="ECO:0007669"/>
    <property type="project" value="UniProtKB-UniRule"/>
</dbReference>
<dbReference type="Gene3D" id="3.40.50.720">
    <property type="entry name" value="NAD(P)-binding Rossmann-like Domain"/>
    <property type="match status" value="1"/>
</dbReference>
<dbReference type="InterPro" id="IPR042523">
    <property type="entry name" value="Atg7_N_2"/>
</dbReference>
<evidence type="ECO:0000256" key="4">
    <source>
        <dbReference type="ARBA" id="ARBA00022927"/>
    </source>
</evidence>
<evidence type="ECO:0000313" key="10">
    <source>
        <dbReference type="EMBL" id="KYR00447.1"/>
    </source>
</evidence>
<dbReference type="InterPro" id="IPR006285">
    <property type="entry name" value="Atg7"/>
</dbReference>
<evidence type="ECO:0000256" key="2">
    <source>
        <dbReference type="ARBA" id="ARBA00017647"/>
    </source>
</evidence>
<dbReference type="FunCoup" id="A0A152A2X0">
    <property type="interactions" value="553"/>
</dbReference>
<dbReference type="Pfam" id="PF16420">
    <property type="entry name" value="ATG7_N"/>
    <property type="match status" value="1"/>
</dbReference>
<organism evidence="10 11">
    <name type="scientific">Tieghemostelium lacteum</name>
    <name type="common">Slime mold</name>
    <name type="synonym">Dictyostelium lacteum</name>
    <dbReference type="NCBI Taxonomy" id="361077"/>
    <lineage>
        <taxon>Eukaryota</taxon>
        <taxon>Amoebozoa</taxon>
        <taxon>Evosea</taxon>
        <taxon>Eumycetozoa</taxon>
        <taxon>Dictyostelia</taxon>
        <taxon>Dictyosteliales</taxon>
        <taxon>Raperosteliaceae</taxon>
        <taxon>Tieghemostelium</taxon>
    </lineage>
</organism>
<name>A0A152A2X0_TIELA</name>
<dbReference type="GO" id="GO:0032446">
    <property type="term" value="P:protein modification by small protein conjugation"/>
    <property type="evidence" value="ECO:0007669"/>
    <property type="project" value="TreeGrafter"/>
</dbReference>
<dbReference type="OrthoDB" id="338614at2759"/>
<dbReference type="PANTHER" id="PTHR10953">
    <property type="entry name" value="UBIQUITIN-ACTIVATING ENZYME E1"/>
    <property type="match status" value="1"/>
</dbReference>
<protein>
    <recommendedName>
        <fullName evidence="2 7">Ubiquitin-like modifier-activating enzyme ATG7</fullName>
    </recommendedName>
    <alternativeName>
        <fullName evidence="7">Autophagy-related protein 7</fullName>
    </alternativeName>
</protein>
<dbReference type="AlphaFoldDB" id="A0A152A2X0"/>
<dbReference type="InParanoid" id="A0A152A2X0"/>
<evidence type="ECO:0000313" key="11">
    <source>
        <dbReference type="Proteomes" id="UP000076078"/>
    </source>
</evidence>
<dbReference type="GO" id="GO:0019778">
    <property type="term" value="F:Atg12 activating enzyme activity"/>
    <property type="evidence" value="ECO:0007669"/>
    <property type="project" value="TreeGrafter"/>
</dbReference>
<dbReference type="FunFam" id="3.40.140.70:FF:000004">
    <property type="entry name" value="Ubiquitin-like modifier-activating enzyme atg7"/>
    <property type="match status" value="1"/>
</dbReference>
<keyword evidence="11" id="KW-1185">Reference proteome</keyword>
<dbReference type="GO" id="GO:0000407">
    <property type="term" value="C:phagophore assembly site"/>
    <property type="evidence" value="ECO:0007669"/>
    <property type="project" value="UniProtKB-SubCell"/>
</dbReference>
<dbReference type="InterPro" id="IPR045886">
    <property type="entry name" value="ThiF/MoeB/HesA"/>
</dbReference>
<evidence type="ECO:0000256" key="7">
    <source>
        <dbReference type="RuleBase" id="RU366022"/>
    </source>
</evidence>
<dbReference type="STRING" id="361077.A0A152A2X0"/>
<dbReference type="Proteomes" id="UP000076078">
    <property type="component" value="Unassembled WGS sequence"/>
</dbReference>
<keyword evidence="7" id="KW-0833">Ubl conjugation pathway</keyword>
<evidence type="ECO:0000256" key="1">
    <source>
        <dbReference type="ARBA" id="ARBA00010931"/>
    </source>
</evidence>
<dbReference type="InterPro" id="IPR042522">
    <property type="entry name" value="Atg7_N_1"/>
</dbReference>
<comment type="subcellular location">
    <subcellularLocation>
        <location evidence="7">Cytoplasm</location>
    </subcellularLocation>
    <subcellularLocation>
        <location evidence="7">Preautophagosomal structure</location>
    </subcellularLocation>
</comment>
<sequence>METLKFKEFSSLVNISFWHELSKKKLDVLKLSDKPVDINAYYTFSTSQQLDPFLCLEFNSFQPLKNSNNTNEEYYQLPIRSYLSPGTLYNYNTSEDFKQSPKAKIFEDTSKQIYNDITTGKVDKDPSLLTRFILLTYADIKNHQFYYLFGFPALLPSTPMQQSGKVQGLSEYLNTDQLKSLASQLPLSQFFLLKKQGDGVQVHTIDQWTTVNGDKPSEEEDNLPIVGFCDPCCLPENPSWPLRNFLVYLSVRYQVKKVKVICFRGMGLLSSAQSTETSSIVFTAVLPEQQKSDEWSGKSVGWEKDTNGKIAPRYVSIASTMDPLKLASQSVDLNLKLMRWRILPSLNLEKVQDTKCLLLGSGTLGCNVARCLMSWGVRNLTFVDSGKVSYSNPVRQTLFTFDDCTPKQKEKATAAADAIKKIFPAMNAKGEVMSIPMAGHAVAQQDLENVKSQFEKLDKLVQEHDVIYLLTDSRESRWLPTLLARYYGKLLINAALGFDSYLVIRHGVKGTESDGGCDLGCYFCNDVIAPSDTMKDRTLDQQCTVTRPGLSMMASAAAVELMVSVLHHPQGGRAPGETQNELNSEISTPLGIVPHQLRGFLSYYQTLPLFANPYKNCTACSQPVINEFKEHGWEFVLRVLNDSSCLTKITGIDDIQNENVNIDWEIEGQSNSDDGDDF</sequence>
<proteinExistence type="inferred from homology"/>
<keyword evidence="7" id="KW-0963">Cytoplasm</keyword>
<keyword evidence="3 7" id="KW-0813">Transport</keyword>
<dbReference type="GO" id="GO:0000045">
    <property type="term" value="P:autophagosome assembly"/>
    <property type="evidence" value="ECO:0007669"/>
    <property type="project" value="TreeGrafter"/>
</dbReference>
<dbReference type="PANTHER" id="PTHR10953:SF3">
    <property type="entry name" value="UBIQUITIN-LIKE MODIFIER-ACTIVATING ENZYME ATG7"/>
    <property type="match status" value="1"/>
</dbReference>
<evidence type="ECO:0000259" key="8">
    <source>
        <dbReference type="Pfam" id="PF00899"/>
    </source>
</evidence>
<feature type="domain" description="Ubiquitin-like modifier-activating enzyme Atg7 N-terminal" evidence="9">
    <location>
        <begin position="4"/>
        <end position="321"/>
    </location>
</feature>
<dbReference type="OMA" id="RQIWDAI"/>
<dbReference type="CDD" id="cd01486">
    <property type="entry name" value="Apg7"/>
    <property type="match status" value="1"/>
</dbReference>
<evidence type="ECO:0000256" key="5">
    <source>
        <dbReference type="ARBA" id="ARBA00023006"/>
    </source>
</evidence>
<dbReference type="SUPFAM" id="SSF69572">
    <property type="entry name" value="Activating enzymes of the ubiquitin-like proteins"/>
    <property type="match status" value="1"/>
</dbReference>
<dbReference type="GO" id="GO:0034727">
    <property type="term" value="P:piecemeal microautophagy of the nucleus"/>
    <property type="evidence" value="ECO:0007669"/>
    <property type="project" value="TreeGrafter"/>
</dbReference>
<dbReference type="GO" id="GO:0019779">
    <property type="term" value="F:Atg8 activating enzyme activity"/>
    <property type="evidence" value="ECO:0007669"/>
    <property type="project" value="TreeGrafter"/>
</dbReference>
<dbReference type="NCBIfam" id="TIGR01381">
    <property type="entry name" value="E1_like_apg7"/>
    <property type="match status" value="1"/>
</dbReference>
<feature type="domain" description="THIF-type NAD/FAD binding fold" evidence="8">
    <location>
        <begin position="338"/>
        <end position="570"/>
    </location>
</feature>
<keyword evidence="4 7" id="KW-0653">Protein transport</keyword>
<dbReference type="InterPro" id="IPR035985">
    <property type="entry name" value="Ubiquitin-activating_enz"/>
</dbReference>
<dbReference type="EMBL" id="LODT01000013">
    <property type="protein sequence ID" value="KYR00447.1"/>
    <property type="molecule type" value="Genomic_DNA"/>
</dbReference>
<dbReference type="InterPro" id="IPR000594">
    <property type="entry name" value="ThiF_NAD_FAD-bd"/>
</dbReference>
<evidence type="ECO:0000256" key="6">
    <source>
        <dbReference type="PIRSR" id="PIRSR606285-1"/>
    </source>
</evidence>
<dbReference type="InterPro" id="IPR032197">
    <property type="entry name" value="Atg7_N"/>
</dbReference>
<comment type="caution">
    <text evidence="10">The sequence shown here is derived from an EMBL/GenBank/DDBJ whole genome shotgun (WGS) entry which is preliminary data.</text>
</comment>
<comment type="similarity">
    <text evidence="1 7">Belongs to the ATG7 family.</text>
</comment>
<keyword evidence="5 7" id="KW-0072">Autophagy</keyword>
<dbReference type="GO" id="GO:0006995">
    <property type="term" value="P:cellular response to nitrogen starvation"/>
    <property type="evidence" value="ECO:0007669"/>
    <property type="project" value="TreeGrafter"/>
</dbReference>
<accession>A0A152A2X0</accession>
<reference evidence="10 11" key="1">
    <citation type="submission" date="2015-12" db="EMBL/GenBank/DDBJ databases">
        <title>Dictyostelia acquired genes for synthesis and detection of signals that induce cell-type specialization by lateral gene transfer from prokaryotes.</title>
        <authorList>
            <person name="Gloeckner G."/>
            <person name="Schaap P."/>
        </authorList>
    </citation>
    <scope>NUCLEOTIDE SEQUENCE [LARGE SCALE GENOMIC DNA]</scope>
    <source>
        <strain evidence="10 11">TK</strain>
    </source>
</reference>
<comment type="subunit">
    <text evidence="7">Homodimer.</text>
</comment>
<gene>
    <name evidence="10" type="ORF">DLAC_02442</name>
</gene>
<feature type="active site" description="Glycyl thioester intermediate" evidence="6">
    <location>
        <position position="543"/>
    </location>
</feature>
<dbReference type="Gene3D" id="3.40.140.100">
    <property type="entry name" value="Ubiquitin-like modifier-activating enzyme ATG7 C-terminal domain"/>
    <property type="match status" value="1"/>
</dbReference>
<evidence type="ECO:0000256" key="3">
    <source>
        <dbReference type="ARBA" id="ARBA00022448"/>
    </source>
</evidence>
<dbReference type="FunFam" id="3.40.50.720:FF:000243">
    <property type="entry name" value="Ubiquitin-like modifier-activating enzyme ATG7"/>
    <property type="match status" value="1"/>
</dbReference>